<feature type="region of interest" description="Disordered" evidence="1">
    <location>
        <begin position="97"/>
        <end position="178"/>
    </location>
</feature>
<evidence type="ECO:0000313" key="2">
    <source>
        <dbReference type="EMBL" id="CAG8792634.1"/>
    </source>
</evidence>
<organism evidence="2 3">
    <name type="scientific">Racocetra fulgida</name>
    <dbReference type="NCBI Taxonomy" id="60492"/>
    <lineage>
        <taxon>Eukaryota</taxon>
        <taxon>Fungi</taxon>
        <taxon>Fungi incertae sedis</taxon>
        <taxon>Mucoromycota</taxon>
        <taxon>Glomeromycotina</taxon>
        <taxon>Glomeromycetes</taxon>
        <taxon>Diversisporales</taxon>
        <taxon>Gigasporaceae</taxon>
        <taxon>Racocetra</taxon>
    </lineage>
</organism>
<feature type="compositionally biased region" description="Low complexity" evidence="1">
    <location>
        <begin position="296"/>
        <end position="307"/>
    </location>
</feature>
<feature type="region of interest" description="Disordered" evidence="1">
    <location>
        <begin position="256"/>
        <end position="327"/>
    </location>
</feature>
<dbReference type="Proteomes" id="UP000789396">
    <property type="component" value="Unassembled WGS sequence"/>
</dbReference>
<gene>
    <name evidence="2" type="ORF">RFULGI_LOCUS16899</name>
</gene>
<accession>A0A9N9P5V2</accession>
<protein>
    <submittedName>
        <fullName evidence="2">14282_t:CDS:1</fullName>
    </submittedName>
</protein>
<feature type="region of interest" description="Disordered" evidence="1">
    <location>
        <begin position="44"/>
        <end position="81"/>
    </location>
</feature>
<evidence type="ECO:0000256" key="1">
    <source>
        <dbReference type="SAM" id="MobiDB-lite"/>
    </source>
</evidence>
<feature type="region of interest" description="Disordered" evidence="1">
    <location>
        <begin position="1"/>
        <end position="32"/>
    </location>
</feature>
<feature type="compositionally biased region" description="Polar residues" evidence="1">
    <location>
        <begin position="308"/>
        <end position="327"/>
    </location>
</feature>
<dbReference type="EMBL" id="CAJVPZ010062869">
    <property type="protein sequence ID" value="CAG8792634.1"/>
    <property type="molecule type" value="Genomic_DNA"/>
</dbReference>
<sequence length="347" mass="38467">HPLQFHQNSPFGNGNSPSMTELPPKMPDLTPQVENSDLVNLMPFNNSSDLITPSATSSSQQPNRLSVTIEPEDEGDNWDADFVDSIPFAKIADIQSKQLNHKSSDEDNAQTIRPGRFKSGRDKSKKSTVSRDDKDNKEDIFQKKVSLNNKGNKHQEKILRENKQQEIARDKNEPEKEKIERIADAIVEDKSEEKDNGWESMQDTVIRIKSNNSDNSNNTEYTKVLAKPPLVSPVAKSIETSKNNKTITENPAIKSIIKHHTRAHSANSIPSPISSSQNGTNVMGSKQLPPLPTHKSTSSTVSATATSLPSRRTALSQIEMSPKQQAFNRVVVTPLPMLSPEEDSQNS</sequence>
<dbReference type="AlphaFoldDB" id="A0A9N9P5V2"/>
<reference evidence="2" key="1">
    <citation type="submission" date="2021-06" db="EMBL/GenBank/DDBJ databases">
        <authorList>
            <person name="Kallberg Y."/>
            <person name="Tangrot J."/>
            <person name="Rosling A."/>
        </authorList>
    </citation>
    <scope>NUCLEOTIDE SEQUENCE</scope>
    <source>
        <strain evidence="2">IN212</strain>
    </source>
</reference>
<feature type="non-terminal residue" evidence="2">
    <location>
        <position position="1"/>
    </location>
</feature>
<feature type="compositionally biased region" description="Acidic residues" evidence="1">
    <location>
        <begin position="70"/>
        <end position="81"/>
    </location>
</feature>
<feature type="compositionally biased region" description="Basic and acidic residues" evidence="1">
    <location>
        <begin position="129"/>
        <end position="142"/>
    </location>
</feature>
<feature type="compositionally biased region" description="Polar residues" evidence="1">
    <location>
        <begin position="44"/>
        <end position="66"/>
    </location>
</feature>
<feature type="non-terminal residue" evidence="2">
    <location>
        <position position="347"/>
    </location>
</feature>
<proteinExistence type="predicted"/>
<evidence type="ECO:0000313" key="3">
    <source>
        <dbReference type="Proteomes" id="UP000789396"/>
    </source>
</evidence>
<feature type="compositionally biased region" description="Polar residues" evidence="1">
    <location>
        <begin position="1"/>
        <end position="19"/>
    </location>
</feature>
<keyword evidence="3" id="KW-1185">Reference proteome</keyword>
<comment type="caution">
    <text evidence="2">The sequence shown here is derived from an EMBL/GenBank/DDBJ whole genome shotgun (WGS) entry which is preliminary data.</text>
</comment>
<feature type="compositionally biased region" description="Basic and acidic residues" evidence="1">
    <location>
        <begin position="153"/>
        <end position="178"/>
    </location>
</feature>
<feature type="compositionally biased region" description="Basic residues" evidence="1">
    <location>
        <begin position="115"/>
        <end position="128"/>
    </location>
</feature>
<name>A0A9N9P5V2_9GLOM</name>